<keyword evidence="5" id="KW-1185">Reference proteome</keyword>
<feature type="compositionally biased region" description="Basic and acidic residues" evidence="2">
    <location>
        <begin position="748"/>
        <end position="772"/>
    </location>
</feature>
<protein>
    <recommendedName>
        <fullName evidence="3">C3H1-type domain-containing protein</fullName>
    </recommendedName>
</protein>
<name>A0A395IY56_9HELO</name>
<evidence type="ECO:0000256" key="1">
    <source>
        <dbReference type="PROSITE-ProRule" id="PRU00723"/>
    </source>
</evidence>
<reference evidence="4 5" key="1">
    <citation type="submission" date="2018-06" db="EMBL/GenBank/DDBJ databases">
        <title>Genome Sequence of the Brown Rot Fungal Pathogen Monilinia fructigena.</title>
        <authorList>
            <person name="Landi L."/>
            <person name="De Miccolis Angelini R.M."/>
            <person name="Pollastro S."/>
            <person name="Abate D."/>
            <person name="Faretra F."/>
            <person name="Romanazzi G."/>
        </authorList>
    </citation>
    <scope>NUCLEOTIDE SEQUENCE [LARGE SCALE GENOMIC DNA]</scope>
    <source>
        <strain evidence="4 5">Mfrg269</strain>
    </source>
</reference>
<proteinExistence type="predicted"/>
<dbReference type="InterPro" id="IPR032675">
    <property type="entry name" value="LRR_dom_sf"/>
</dbReference>
<evidence type="ECO:0000256" key="2">
    <source>
        <dbReference type="SAM" id="MobiDB-lite"/>
    </source>
</evidence>
<dbReference type="InterPro" id="IPR001611">
    <property type="entry name" value="Leu-rich_rpt"/>
</dbReference>
<dbReference type="PROSITE" id="PS51450">
    <property type="entry name" value="LRR"/>
    <property type="match status" value="1"/>
</dbReference>
<keyword evidence="1" id="KW-0863">Zinc-finger</keyword>
<keyword evidence="1" id="KW-0862">Zinc</keyword>
<dbReference type="GO" id="GO:0008270">
    <property type="term" value="F:zinc ion binding"/>
    <property type="evidence" value="ECO:0007669"/>
    <property type="project" value="UniProtKB-KW"/>
</dbReference>
<dbReference type="SUPFAM" id="SSF52058">
    <property type="entry name" value="L domain-like"/>
    <property type="match status" value="1"/>
</dbReference>
<dbReference type="EMBL" id="QKRW01000011">
    <property type="protein sequence ID" value="RAL65091.1"/>
    <property type="molecule type" value="Genomic_DNA"/>
</dbReference>
<accession>A0A395IY56</accession>
<dbReference type="Proteomes" id="UP000249056">
    <property type="component" value="Unassembled WGS sequence"/>
</dbReference>
<feature type="zinc finger region" description="C3H1-type" evidence="1">
    <location>
        <begin position="541"/>
        <end position="570"/>
    </location>
</feature>
<feature type="compositionally biased region" description="Basic and acidic residues" evidence="2">
    <location>
        <begin position="671"/>
        <end position="739"/>
    </location>
</feature>
<evidence type="ECO:0000313" key="4">
    <source>
        <dbReference type="EMBL" id="RAL65091.1"/>
    </source>
</evidence>
<feature type="domain" description="C3H1-type" evidence="3">
    <location>
        <begin position="541"/>
        <end position="570"/>
    </location>
</feature>
<evidence type="ECO:0000259" key="3">
    <source>
        <dbReference type="PROSITE" id="PS50103"/>
    </source>
</evidence>
<evidence type="ECO:0000313" key="5">
    <source>
        <dbReference type="Proteomes" id="UP000249056"/>
    </source>
</evidence>
<comment type="caution">
    <text evidence="4">The sequence shown here is derived from an EMBL/GenBank/DDBJ whole genome shotgun (WGS) entry which is preliminary data.</text>
</comment>
<dbReference type="AlphaFoldDB" id="A0A395IY56"/>
<dbReference type="PROSITE" id="PS50103">
    <property type="entry name" value="ZF_C3H1"/>
    <property type="match status" value="1"/>
</dbReference>
<gene>
    <name evidence="4" type="ORF">DID88_001198</name>
</gene>
<dbReference type="OrthoDB" id="5273213at2759"/>
<organism evidence="4 5">
    <name type="scientific">Monilinia fructigena</name>
    <dbReference type="NCBI Taxonomy" id="38457"/>
    <lineage>
        <taxon>Eukaryota</taxon>
        <taxon>Fungi</taxon>
        <taxon>Dikarya</taxon>
        <taxon>Ascomycota</taxon>
        <taxon>Pezizomycotina</taxon>
        <taxon>Leotiomycetes</taxon>
        <taxon>Helotiales</taxon>
        <taxon>Sclerotiniaceae</taxon>
        <taxon>Monilinia</taxon>
    </lineage>
</organism>
<feature type="compositionally biased region" description="Polar residues" evidence="2">
    <location>
        <begin position="524"/>
        <end position="543"/>
    </location>
</feature>
<dbReference type="InterPro" id="IPR000571">
    <property type="entry name" value="Znf_CCCH"/>
</dbReference>
<keyword evidence="1" id="KW-0479">Metal-binding</keyword>
<sequence>MYDSNDGKGYFECLSKAPTPASFIRPTRKPDPEQSFVEAVFHKYASGDAINPEKQIVISGKVAEEVGFDKIAEQQARIYATGTMTGSDAVKTFTSLVFNKKLSYIDLSSNKINDWGFVDELVHIFPGMTSLRLSKNPLYPESSSLSTMGSLNEESMLTLARLGNLQKLNFSSITPQDRNNAELFYLSEIGKELGAVESIYESIVLSRHKRYKELCDLHGPPVVARKEEAEINPAFLEARLIKFTFYIPAKLGSDQTETTLVKEIPKTFNIYRVKGIVGRFLACRPWNLRLIWETGEWDPVAGFEDVDEYSSDEDKGVFQVDQIVGQSHEQSGKFMKREVELEDTTKDVGLLVNEMQARTDMSVKPSKRDVSARNAKARRLSVSTRDLSPQGPRPGHFIVRKSGEVVPLVAVDELPLGVDLIGVPRSLDLVETGGMLNLGLQGGEGVSYRLVGLEEDYEDGNDNSGRNMIEIGSSGPDTAVSSPLLLPIRYQASVSPASKQTKTQSSKLQSFGLSASIYAPSPSPTTTRINQNTTPSSGHKQTQQQTCRHWCTHNRRCKWGEDCHYKHEMPRTRFELGLIGLNDWPRWFKAENLGFFPKFVNGSSGGRSTERLRNLGGGMERKERDRGEKSAVVRDGREKSIGMGILEGERVLERLRDMEKLLRVKRAAAGKGRDRDERKGEGRVGDEKKTREKEREEILDIRKADMKKERERMRDEKIREKEATGKIDRCDLEEARKWEDESEDISEDECKGEKKRENGKGTGVEKEKLVDV</sequence>
<feature type="region of interest" description="Disordered" evidence="2">
    <location>
        <begin position="519"/>
        <end position="543"/>
    </location>
</feature>
<dbReference type="Gene3D" id="3.80.10.10">
    <property type="entry name" value="Ribonuclease Inhibitor"/>
    <property type="match status" value="1"/>
</dbReference>
<feature type="region of interest" description="Disordered" evidence="2">
    <location>
        <begin position="362"/>
        <end position="395"/>
    </location>
</feature>
<feature type="region of interest" description="Disordered" evidence="2">
    <location>
        <begin position="667"/>
        <end position="772"/>
    </location>
</feature>